<evidence type="ECO:0000256" key="1">
    <source>
        <dbReference type="SAM" id="MobiDB-lite"/>
    </source>
</evidence>
<dbReference type="InterPro" id="IPR045782">
    <property type="entry name" value="TrbL_3"/>
</dbReference>
<feature type="transmembrane region" description="Helical" evidence="2">
    <location>
        <begin position="12"/>
        <end position="32"/>
    </location>
</feature>
<keyword evidence="2" id="KW-0472">Membrane</keyword>
<feature type="transmembrane region" description="Helical" evidence="2">
    <location>
        <begin position="52"/>
        <end position="74"/>
    </location>
</feature>
<name>A0A852U1B4_9ACTN</name>
<reference evidence="3 4" key="1">
    <citation type="submission" date="2020-07" db="EMBL/GenBank/DDBJ databases">
        <title>Sequencing the genomes of 1000 actinobacteria strains.</title>
        <authorList>
            <person name="Klenk H.-P."/>
        </authorList>
    </citation>
    <scope>NUCLEOTIDE SEQUENCE [LARGE SCALE GENOMIC DNA]</scope>
    <source>
        <strain evidence="3 4">CXB654</strain>
    </source>
</reference>
<dbReference type="Pfam" id="PF19590">
    <property type="entry name" value="TrbL_3"/>
    <property type="match status" value="1"/>
</dbReference>
<dbReference type="RefSeq" id="WP_179645562.1">
    <property type="nucleotide sequence ID" value="NZ_BAAAYY010000019.1"/>
</dbReference>
<feature type="region of interest" description="Disordered" evidence="1">
    <location>
        <begin position="299"/>
        <end position="518"/>
    </location>
</feature>
<protein>
    <submittedName>
        <fullName evidence="3">Uncharacterized protein</fullName>
    </submittedName>
</protein>
<feature type="transmembrane region" description="Helical" evidence="2">
    <location>
        <begin position="200"/>
        <end position="223"/>
    </location>
</feature>
<organism evidence="3 4">
    <name type="scientific">Spinactinospora alkalitolerans</name>
    <dbReference type="NCBI Taxonomy" id="687207"/>
    <lineage>
        <taxon>Bacteria</taxon>
        <taxon>Bacillati</taxon>
        <taxon>Actinomycetota</taxon>
        <taxon>Actinomycetes</taxon>
        <taxon>Streptosporangiales</taxon>
        <taxon>Nocardiopsidaceae</taxon>
        <taxon>Spinactinospora</taxon>
    </lineage>
</organism>
<feature type="transmembrane region" description="Helical" evidence="2">
    <location>
        <begin position="143"/>
        <end position="162"/>
    </location>
</feature>
<sequence>MFDYACKVSQAFNGWLVGVIAEFVDANLMVAATGMVTTPPPPPGIEQAWSTSLAVTNTVYVLVVTAAGVLMTAYQTVQTSAGVKELAPRLVLGFVGANASWFLCELLADIGNAVSLRLLSGTATPDNVAETIGRILEDPVGELLIVLLLFAVAGLLQLFFFFALLIRIMLWILLTAAAPLALACHALPQTDGLARLWWRAMGALLLVQVTQALTLRIAMTIFLSREDMDFIDPEGLAGSLADVGVLICCMYILVRIPFWAFKRVFNYQTSPVLKAAKFALSVLVLRNIGRAMAGRAAARSGGAGGIRPGGRGGGGPGGGRPWGPPSGGAGHRRWGRGNRYWASPGFAPGSPPRPAPGGGISGGPARGLSGPAQGSPGSSSQRSSERWSSGSRASASGSARSGTSGSGARSQPKSGRGFGSGAFNARQARSGGRHFPGGYSQHRPDPPPQTPPPDPRRHRSMRPAYRLHPPSTSKNVPTPPTRPMAPPRTPPSAAPALQKRPIRPKPRHYQRPDRRRRS</sequence>
<gene>
    <name evidence="3" type="ORF">HDA32_005119</name>
</gene>
<feature type="transmembrane region" description="Helical" evidence="2">
    <location>
        <begin position="168"/>
        <end position="188"/>
    </location>
</feature>
<dbReference type="Proteomes" id="UP000589036">
    <property type="component" value="Unassembled WGS sequence"/>
</dbReference>
<accession>A0A852U1B4</accession>
<feature type="compositionally biased region" description="Low complexity" evidence="1">
    <location>
        <begin position="366"/>
        <end position="410"/>
    </location>
</feature>
<dbReference type="EMBL" id="JACCCC010000001">
    <property type="protein sequence ID" value="NYE49999.1"/>
    <property type="molecule type" value="Genomic_DNA"/>
</dbReference>
<keyword evidence="4" id="KW-1185">Reference proteome</keyword>
<feature type="compositionally biased region" description="Gly residues" evidence="1">
    <location>
        <begin position="301"/>
        <end position="329"/>
    </location>
</feature>
<feature type="transmembrane region" description="Helical" evidence="2">
    <location>
        <begin position="235"/>
        <end position="254"/>
    </location>
</feature>
<feature type="compositionally biased region" description="Gly residues" evidence="1">
    <location>
        <begin position="356"/>
        <end position="365"/>
    </location>
</feature>
<evidence type="ECO:0000313" key="4">
    <source>
        <dbReference type="Proteomes" id="UP000589036"/>
    </source>
</evidence>
<keyword evidence="2" id="KW-1133">Transmembrane helix</keyword>
<dbReference type="AlphaFoldDB" id="A0A852U1B4"/>
<comment type="caution">
    <text evidence="3">The sequence shown here is derived from an EMBL/GenBank/DDBJ whole genome shotgun (WGS) entry which is preliminary data.</text>
</comment>
<feature type="compositionally biased region" description="Basic residues" evidence="1">
    <location>
        <begin position="500"/>
        <end position="518"/>
    </location>
</feature>
<evidence type="ECO:0000256" key="2">
    <source>
        <dbReference type="SAM" id="Phobius"/>
    </source>
</evidence>
<feature type="compositionally biased region" description="Pro residues" evidence="1">
    <location>
        <begin position="477"/>
        <end position="493"/>
    </location>
</feature>
<proteinExistence type="predicted"/>
<keyword evidence="2" id="KW-0812">Transmembrane</keyword>
<evidence type="ECO:0000313" key="3">
    <source>
        <dbReference type="EMBL" id="NYE49999.1"/>
    </source>
</evidence>